<organism evidence="3 4">
    <name type="scientific">Caproiciproducens galactitolivorans</name>
    <dbReference type="NCBI Taxonomy" id="642589"/>
    <lineage>
        <taxon>Bacteria</taxon>
        <taxon>Bacillati</taxon>
        <taxon>Bacillota</taxon>
        <taxon>Clostridia</taxon>
        <taxon>Eubacteriales</taxon>
        <taxon>Acutalibacteraceae</taxon>
        <taxon>Caproiciproducens</taxon>
    </lineage>
</organism>
<evidence type="ECO:0000259" key="2">
    <source>
        <dbReference type="Pfam" id="PF01551"/>
    </source>
</evidence>
<sequence length="334" mass="38027">MFYNCMKMKKIIALFLLLVAAVVFASSSCFNRSAPAVAETQASAGDYIKYVEFNVPYIALKKAMNLDISSHDKEIKYNWIELLAYLAAKYGGNFSHYKSNDMDILVEKLQTQSIDELTKNMKHYTYYHKAYTAVLGGLLGSYKINGEEKYGLIGFSPIAKSFPYHDYDDFGAARTYGYKRQHLGHDMIAATGTPVIAVESGVVEALGWNQYGGWRIGIRSFDKMRYYYYAHLRQNRPYAADLAVGQTVTAGDVIGYVGHTGYSTKENVNNINLSHLHFGLQLIFDESQKECNNEIWVDVYQLTKLLRQNQSAVVRNPTTKEYCRKIPIEIQYEQ</sequence>
<evidence type="ECO:0000313" key="4">
    <source>
        <dbReference type="Proteomes" id="UP000297714"/>
    </source>
</evidence>
<feature type="chain" id="PRO_5038392919" evidence="1">
    <location>
        <begin position="26"/>
        <end position="334"/>
    </location>
</feature>
<dbReference type="EMBL" id="SRMQ01000001">
    <property type="protein sequence ID" value="TGJ77841.1"/>
    <property type="molecule type" value="Genomic_DNA"/>
</dbReference>
<dbReference type="Pfam" id="PF01551">
    <property type="entry name" value="Peptidase_M23"/>
    <property type="match status" value="1"/>
</dbReference>
<evidence type="ECO:0000256" key="1">
    <source>
        <dbReference type="SAM" id="SignalP"/>
    </source>
</evidence>
<dbReference type="CDD" id="cd12797">
    <property type="entry name" value="M23_peptidase"/>
    <property type="match status" value="1"/>
</dbReference>
<keyword evidence="3" id="KW-0378">Hydrolase</keyword>
<comment type="caution">
    <text evidence="3">The sequence shown here is derived from an EMBL/GenBank/DDBJ whole genome shotgun (WGS) entry which is preliminary data.</text>
</comment>
<evidence type="ECO:0000313" key="3">
    <source>
        <dbReference type="EMBL" id="TGJ77841.1"/>
    </source>
</evidence>
<feature type="signal peptide" evidence="1">
    <location>
        <begin position="1"/>
        <end position="25"/>
    </location>
</feature>
<dbReference type="SUPFAM" id="SSF51261">
    <property type="entry name" value="Duplicated hybrid motif"/>
    <property type="match status" value="1"/>
</dbReference>
<dbReference type="PANTHER" id="PTHR21666">
    <property type="entry name" value="PEPTIDASE-RELATED"/>
    <property type="match status" value="1"/>
</dbReference>
<dbReference type="EC" id="3.4.-.-" evidence="3"/>
<reference evidence="3 4" key="1">
    <citation type="submission" date="2019-04" db="EMBL/GenBank/DDBJ databases">
        <authorList>
            <person name="Poehlein A."/>
            <person name="Bengelsdorf F.R."/>
            <person name="Duerre P."/>
            <person name="Daniel R."/>
        </authorList>
    </citation>
    <scope>NUCLEOTIDE SEQUENCE [LARGE SCALE GENOMIC DNA]</scope>
    <source>
        <strain evidence="3 4">BS-1</strain>
    </source>
</reference>
<dbReference type="Gene3D" id="2.70.70.10">
    <property type="entry name" value="Glucose Permease (Domain IIA)"/>
    <property type="match status" value="1"/>
</dbReference>
<proteinExistence type="predicted"/>
<accession>A0A4Z0YF47</accession>
<keyword evidence="1" id="KW-0732">Signal</keyword>
<dbReference type="PROSITE" id="PS51257">
    <property type="entry name" value="PROKAR_LIPOPROTEIN"/>
    <property type="match status" value="1"/>
</dbReference>
<dbReference type="GO" id="GO:0004222">
    <property type="term" value="F:metalloendopeptidase activity"/>
    <property type="evidence" value="ECO:0007669"/>
    <property type="project" value="TreeGrafter"/>
</dbReference>
<dbReference type="Proteomes" id="UP000297714">
    <property type="component" value="Unassembled WGS sequence"/>
</dbReference>
<gene>
    <name evidence="3" type="primary">lytH</name>
    <name evidence="3" type="ORF">CAGA_02460</name>
</gene>
<feature type="domain" description="M23ase beta-sheet core" evidence="2">
    <location>
        <begin position="181"/>
        <end position="281"/>
    </location>
</feature>
<dbReference type="InterPro" id="IPR011055">
    <property type="entry name" value="Dup_hybrid_motif"/>
</dbReference>
<dbReference type="PANTHER" id="PTHR21666:SF270">
    <property type="entry name" value="MUREIN HYDROLASE ACTIVATOR ENVC"/>
    <property type="match status" value="1"/>
</dbReference>
<protein>
    <submittedName>
        <fullName evidence="3">L-Ala--D-Glu endopeptidase</fullName>
        <ecNumber evidence="3">3.4.-.-</ecNumber>
    </submittedName>
</protein>
<dbReference type="AlphaFoldDB" id="A0A4Z0YF47"/>
<keyword evidence="4" id="KW-1185">Reference proteome</keyword>
<dbReference type="InterPro" id="IPR016047">
    <property type="entry name" value="M23ase_b-sheet_dom"/>
</dbReference>
<name>A0A4Z0YF47_9FIRM</name>
<dbReference type="InterPro" id="IPR050570">
    <property type="entry name" value="Cell_wall_metabolism_enzyme"/>
</dbReference>